<organism evidence="1 2">
    <name type="scientific">Xanthocytophaga flava</name>
    <dbReference type="NCBI Taxonomy" id="3048013"/>
    <lineage>
        <taxon>Bacteria</taxon>
        <taxon>Pseudomonadati</taxon>
        <taxon>Bacteroidota</taxon>
        <taxon>Cytophagia</taxon>
        <taxon>Cytophagales</taxon>
        <taxon>Rhodocytophagaceae</taxon>
        <taxon>Xanthocytophaga</taxon>
    </lineage>
</organism>
<evidence type="ECO:0008006" key="3">
    <source>
        <dbReference type="Google" id="ProtNLM"/>
    </source>
</evidence>
<dbReference type="Proteomes" id="UP001241110">
    <property type="component" value="Unassembled WGS sequence"/>
</dbReference>
<proteinExistence type="predicted"/>
<name>A0AAE3UBE2_9BACT</name>
<accession>A0AAE3UBE2</accession>
<dbReference type="EMBL" id="JASJOS010000014">
    <property type="protein sequence ID" value="MDJ1484293.1"/>
    <property type="molecule type" value="Genomic_DNA"/>
</dbReference>
<evidence type="ECO:0000313" key="1">
    <source>
        <dbReference type="EMBL" id="MDJ1484293.1"/>
    </source>
</evidence>
<reference evidence="1" key="1">
    <citation type="submission" date="2023-05" db="EMBL/GenBank/DDBJ databases">
        <authorList>
            <person name="Zhang X."/>
        </authorList>
    </citation>
    <scope>NUCLEOTIDE SEQUENCE</scope>
    <source>
        <strain evidence="1">YF14B1</strain>
    </source>
</reference>
<dbReference type="RefSeq" id="WP_313985416.1">
    <property type="nucleotide sequence ID" value="NZ_JASJOS010000014.1"/>
</dbReference>
<protein>
    <recommendedName>
        <fullName evidence="3">Bacterial surface antigen (D15) domain-containing protein</fullName>
    </recommendedName>
</protein>
<sequence length="620" mass="71356">MAQQGDAVSTIDSLNQKGVLKELRLDSADQHRIDTTHLYKKLKKKMDKHRLSRAVFEFLFRDPYSRTVSRTPASPIDPNCAYEGKFIGNIQIQRLDPFGPRVTDTLRTPANWFEKAGNAMHRDTRESVIRKSLLFQHKYPFIASMISDNERILRLTPNLLDARIYAIPRKGSADTVDILVVTQDVWSINGSIDTDFQQNVGVNVDDLNFLGLGHEKAVGVSYNMSPHPYYHKPKGWSIQSLYRIPYIGKTFITGTLQYINSWNQERYALVGQRNFLTPSMKYAGGLELSRNRIFVEVDPYVRDSTVFPVGYDYADIWLGRSFRTQWAGERTRMILAARVIGNRYWERPEVRSDTNQLYEHRWLNLYSIGFSTRNYLRDVLIYGFGRTEDVPYGSMVSFTTGMERREFGVRSYIGMKAAHGQYFQRFGYLLLSFNAGSYIHKGLWEQGVWRGEVNYFSRLLPVGTSQLRQFVHLRYTRGFGRFNGEYIDINNSNGIRGISNVGLRGQQSMVLNMETVLFTPLNILGFQIAMFGYVDLGWIGTSSREVVDTPLYQGYGIGIRLRNENLTFNTFQFRIGFYNGFSGLISPFRTEFSEIPRSRLTDFDISAPEVVPFGKIGIQQ</sequence>
<gene>
    <name evidence="1" type="ORF">QNI16_27600</name>
</gene>
<dbReference type="AlphaFoldDB" id="A0AAE3UBE2"/>
<evidence type="ECO:0000313" key="2">
    <source>
        <dbReference type="Proteomes" id="UP001241110"/>
    </source>
</evidence>
<comment type="caution">
    <text evidence="1">The sequence shown here is derived from an EMBL/GenBank/DDBJ whole genome shotgun (WGS) entry which is preliminary data.</text>
</comment>